<sequence length="88" mass="9929">MEHGTFPSLEGLLFDTPVTPLTQSRYGQQPFSFAVTRPFKAAGYRVVFLTSGSGSWRHLDHNLLREGFDEVLDQQSIRQRFPEAEAGT</sequence>
<dbReference type="EMBL" id="CP022115">
    <property type="protein sequence ID" value="ASJ25914.1"/>
    <property type="molecule type" value="Genomic_DNA"/>
</dbReference>
<name>A0A248LN85_9NEIS</name>
<accession>A0A248LN85</accession>
<protein>
    <submittedName>
        <fullName evidence="1">Uncharacterized protein</fullName>
    </submittedName>
</protein>
<proteinExistence type="predicted"/>
<dbReference type="Proteomes" id="UP000197424">
    <property type="component" value="Chromosome"/>
</dbReference>
<organism evidence="1 2">
    <name type="scientific">Laribacter hongkongensis</name>
    <dbReference type="NCBI Taxonomy" id="168471"/>
    <lineage>
        <taxon>Bacteria</taxon>
        <taxon>Pseudomonadati</taxon>
        <taxon>Pseudomonadota</taxon>
        <taxon>Betaproteobacteria</taxon>
        <taxon>Neisseriales</taxon>
        <taxon>Aquaspirillaceae</taxon>
        <taxon>Laribacter</taxon>
    </lineage>
</organism>
<evidence type="ECO:0000313" key="1">
    <source>
        <dbReference type="EMBL" id="ASJ25914.1"/>
    </source>
</evidence>
<gene>
    <name evidence="1" type="ORF">LHGZ1_3083</name>
</gene>
<reference evidence="2" key="1">
    <citation type="submission" date="2017-06" db="EMBL/GenBank/DDBJ databases">
        <title>Whole genome sequence of Laribacter hongkongensis LHGZ1.</title>
        <authorList>
            <person name="Chen D."/>
            <person name="Wu H."/>
            <person name="Chen J."/>
        </authorList>
    </citation>
    <scope>NUCLEOTIDE SEQUENCE [LARGE SCALE GENOMIC DNA]</scope>
    <source>
        <strain evidence="2">LHGZ1</strain>
    </source>
</reference>
<dbReference type="AlphaFoldDB" id="A0A248LN85"/>
<evidence type="ECO:0000313" key="2">
    <source>
        <dbReference type="Proteomes" id="UP000197424"/>
    </source>
</evidence>